<keyword evidence="3" id="KW-1185">Reference proteome</keyword>
<sequence>MSDPDRPQDEDIDASPSTTSGGTHSTDPPRGGKCRPRSIAAGLRSTDTTIRKLNTLISSALGQDTALGCVEYLSHALHYFLLSRIWRKIKARLLALMRVVRRRKLAYLAPAPSAPKPLGESSWSPLLSLSSLMYDTRSAIRLLGLFSIWTWGAETVQDPPVDRMVRGLTWLQLLATTAYQLLENVAFLMSKDVLPETLWGRLDSDKLYAWSLLSLCAHMMLQLGKLWRESVLRNRTRQKTVLSTKAKINMPDREEASPTENDDRDLGLSTRQEEVRAARKSAVSSLTWGALCAHWGMAAGIGIPEEWIGALSFVADVWDLRDTWISIEVV</sequence>
<proteinExistence type="predicted"/>
<dbReference type="PANTHER" id="PTHR12652">
    <property type="entry name" value="PEROXISOMAL BIOGENESIS FACTOR 11"/>
    <property type="match status" value="1"/>
</dbReference>
<gene>
    <name evidence="2" type="ORF">BDV26DRAFT_252216</name>
</gene>
<accession>A0A5N7BMU7</accession>
<dbReference type="OrthoDB" id="10005898at2759"/>
<evidence type="ECO:0000313" key="2">
    <source>
        <dbReference type="EMBL" id="KAE8383155.1"/>
    </source>
</evidence>
<feature type="compositionally biased region" description="Low complexity" evidence="1">
    <location>
        <begin position="15"/>
        <end position="29"/>
    </location>
</feature>
<evidence type="ECO:0000256" key="1">
    <source>
        <dbReference type="SAM" id="MobiDB-lite"/>
    </source>
</evidence>
<evidence type="ECO:0008006" key="4">
    <source>
        <dbReference type="Google" id="ProtNLM"/>
    </source>
</evidence>
<dbReference type="PANTHER" id="PTHR12652:SF25">
    <property type="entry name" value="MICROBODY (PEROXISOME) PROLIFERATION PROTEIN PEROXIN 11C (EUROFUNG)"/>
    <property type="match status" value="1"/>
</dbReference>
<dbReference type="EMBL" id="ML736157">
    <property type="protein sequence ID" value="KAE8383155.1"/>
    <property type="molecule type" value="Genomic_DNA"/>
</dbReference>
<name>A0A5N7BMU7_9EURO</name>
<reference evidence="2 3" key="1">
    <citation type="submission" date="2019-04" db="EMBL/GenBank/DDBJ databases">
        <title>Friends and foes A comparative genomics studyof 23 Aspergillus species from section Flavi.</title>
        <authorList>
            <consortium name="DOE Joint Genome Institute"/>
            <person name="Kjaerbolling I."/>
            <person name="Vesth T."/>
            <person name="Frisvad J.C."/>
            <person name="Nybo J.L."/>
            <person name="Theobald S."/>
            <person name="Kildgaard S."/>
            <person name="Isbrandt T."/>
            <person name="Kuo A."/>
            <person name="Sato A."/>
            <person name="Lyhne E.K."/>
            <person name="Kogle M.E."/>
            <person name="Wiebenga A."/>
            <person name="Kun R.S."/>
            <person name="Lubbers R.J."/>
            <person name="Makela M.R."/>
            <person name="Barry K."/>
            <person name="Chovatia M."/>
            <person name="Clum A."/>
            <person name="Daum C."/>
            <person name="Haridas S."/>
            <person name="He G."/>
            <person name="LaButti K."/>
            <person name="Lipzen A."/>
            <person name="Mondo S."/>
            <person name="Riley R."/>
            <person name="Salamov A."/>
            <person name="Simmons B.A."/>
            <person name="Magnuson J.K."/>
            <person name="Henrissat B."/>
            <person name="Mortensen U.H."/>
            <person name="Larsen T.O."/>
            <person name="Devries R.P."/>
            <person name="Grigoriev I.V."/>
            <person name="Machida M."/>
            <person name="Baker S.E."/>
            <person name="Andersen M.R."/>
        </authorList>
    </citation>
    <scope>NUCLEOTIDE SEQUENCE [LARGE SCALE GENOMIC DNA]</scope>
    <source>
        <strain evidence="2 3">IBT 29228</strain>
    </source>
</reference>
<protein>
    <recommendedName>
        <fullName evidence="4">Peroxisomal biogenesis factor 11</fullName>
    </recommendedName>
</protein>
<feature type="region of interest" description="Disordered" evidence="1">
    <location>
        <begin position="247"/>
        <end position="268"/>
    </location>
</feature>
<dbReference type="AlphaFoldDB" id="A0A5N7BMU7"/>
<dbReference type="Proteomes" id="UP000326198">
    <property type="component" value="Unassembled WGS sequence"/>
</dbReference>
<feature type="region of interest" description="Disordered" evidence="1">
    <location>
        <begin position="1"/>
        <end position="39"/>
    </location>
</feature>
<evidence type="ECO:0000313" key="3">
    <source>
        <dbReference type="Proteomes" id="UP000326198"/>
    </source>
</evidence>
<organism evidence="2 3">
    <name type="scientific">Aspergillus bertholletiae</name>
    <dbReference type="NCBI Taxonomy" id="1226010"/>
    <lineage>
        <taxon>Eukaryota</taxon>
        <taxon>Fungi</taxon>
        <taxon>Dikarya</taxon>
        <taxon>Ascomycota</taxon>
        <taxon>Pezizomycotina</taxon>
        <taxon>Eurotiomycetes</taxon>
        <taxon>Eurotiomycetidae</taxon>
        <taxon>Eurotiales</taxon>
        <taxon>Aspergillaceae</taxon>
        <taxon>Aspergillus</taxon>
        <taxon>Aspergillus subgen. Circumdati</taxon>
    </lineage>
</organism>